<evidence type="ECO:0000313" key="11">
    <source>
        <dbReference type="EMBL" id="OPX45244.1"/>
    </source>
</evidence>
<accession>A0A1V4SN28</accession>
<keyword evidence="12" id="KW-1185">Reference proteome</keyword>
<dbReference type="InterPro" id="IPR036439">
    <property type="entry name" value="Dockerin_dom_sf"/>
</dbReference>
<dbReference type="GO" id="GO:0052689">
    <property type="term" value="F:carboxylic ester hydrolase activity"/>
    <property type="evidence" value="ECO:0007669"/>
    <property type="project" value="UniProtKB-KW"/>
</dbReference>
<keyword evidence="6" id="KW-0136">Cellulose degradation</keyword>
<evidence type="ECO:0000256" key="4">
    <source>
        <dbReference type="ARBA" id="ARBA00022729"/>
    </source>
</evidence>
<evidence type="ECO:0000256" key="3">
    <source>
        <dbReference type="ARBA" id="ARBA00022487"/>
    </source>
</evidence>
<evidence type="ECO:0000256" key="7">
    <source>
        <dbReference type="ARBA" id="ARBA00023277"/>
    </source>
</evidence>
<dbReference type="InterPro" id="IPR029058">
    <property type="entry name" value="AB_hydrolase_fold"/>
</dbReference>
<dbReference type="EMBL" id="MZGX01000005">
    <property type="protein sequence ID" value="OPX45244.1"/>
    <property type="molecule type" value="Genomic_DNA"/>
</dbReference>
<evidence type="ECO:0000259" key="10">
    <source>
        <dbReference type="PROSITE" id="PS51766"/>
    </source>
</evidence>
<dbReference type="InterPro" id="IPR002105">
    <property type="entry name" value="Dockerin_1_rpt"/>
</dbReference>
<feature type="domain" description="Dockerin" evidence="10">
    <location>
        <begin position="34"/>
        <end position="104"/>
    </location>
</feature>
<dbReference type="GO" id="GO:0030245">
    <property type="term" value="P:cellulose catabolic process"/>
    <property type="evidence" value="ECO:0007669"/>
    <property type="project" value="UniProtKB-KW"/>
</dbReference>
<dbReference type="PROSITE" id="PS00448">
    <property type="entry name" value="CLOS_CELLULOSOME_RPT"/>
    <property type="match status" value="1"/>
</dbReference>
<sequence>MFVKMRNTKRSVMFFIIMSMLICMIAVPGVGFAASLVYGDLNGDSAVDAIDYSLMKSYLLGKLTDFPSSQGKSAADLDYSNSIDALDLSYLKQFLLGVIPKLPVGNPPDEPIQIPSFQSLQAITKLPDPFMFKTGSKKGTRVSSISEWNSRRAEISALAQAFEYGVKPPKPQTVTGAFSSNAITVTCTQNGKTISFKCSIQYPTTSKTTYPAMIGVNMNTLNTSEILKLGVALITFPADEVAQQVDGSSRGKGKFFDLYGSSYDAGALIAWAWGVDRLIDALETTPAAKIDPTKLGVTGGSRNGKGALAIGAFDERIALTVPQESGNGGASGWRTADDQKRNGEDVQTLSQIVGENCWFAKSLNQFVNNTTKLPYDHHEILALCAPRGLLVIENPDFTWLGNLSCFNISTAGRMVYQALGVTDNMGYSSIGGHGHCQFPASQQPELTAYIQKFLLGQNSNTNVFRSDKTYTFDKAKWVDWTVPTLQ</sequence>
<dbReference type="RefSeq" id="WP_080063580.1">
    <property type="nucleotide sequence ID" value="NZ_MZGX01000005.1"/>
</dbReference>
<dbReference type="CDD" id="cd14256">
    <property type="entry name" value="Dockerin_I"/>
    <property type="match status" value="1"/>
</dbReference>
<dbReference type="InterPro" id="IPR016134">
    <property type="entry name" value="Dockerin_dom"/>
</dbReference>
<proteinExistence type="predicted"/>
<dbReference type="OrthoDB" id="9809261at2"/>
<evidence type="ECO:0000256" key="5">
    <source>
        <dbReference type="ARBA" id="ARBA00022801"/>
    </source>
</evidence>
<dbReference type="Gene3D" id="1.10.1330.10">
    <property type="entry name" value="Dockerin domain"/>
    <property type="match status" value="1"/>
</dbReference>
<comment type="catalytic activity">
    <reaction evidence="1">
        <text>Endohydrolysis of (1-&gt;4)-beta-D-glucosidic linkages in cellulose, lichenin and cereal beta-D-glucans.</text>
        <dbReference type="EC" id="3.2.1.4"/>
    </reaction>
</comment>
<dbReference type="Pfam" id="PF22244">
    <property type="entry name" value="GCE_fung"/>
    <property type="match status" value="1"/>
</dbReference>
<dbReference type="STRING" id="48256.CLHUN_11310"/>
<dbReference type="SUPFAM" id="SSF53474">
    <property type="entry name" value="alpha/beta-Hydrolases"/>
    <property type="match status" value="1"/>
</dbReference>
<evidence type="ECO:0000313" key="12">
    <source>
        <dbReference type="Proteomes" id="UP000191554"/>
    </source>
</evidence>
<keyword evidence="3" id="KW-0719">Serine esterase</keyword>
<keyword evidence="4" id="KW-0732">Signal</keyword>
<protein>
    <recommendedName>
        <fullName evidence="2">cellulase</fullName>
        <ecNumber evidence="2">3.2.1.4</ecNumber>
    </recommendedName>
</protein>
<dbReference type="Pfam" id="PF00404">
    <property type="entry name" value="Dockerin_1"/>
    <property type="match status" value="1"/>
</dbReference>
<dbReference type="Gene3D" id="3.40.50.1820">
    <property type="entry name" value="alpha/beta hydrolase"/>
    <property type="match status" value="1"/>
</dbReference>
<dbReference type="EC" id="3.2.1.4" evidence="2"/>
<dbReference type="AlphaFoldDB" id="A0A1V4SN28"/>
<reference evidence="11 12" key="1">
    <citation type="submission" date="2017-03" db="EMBL/GenBank/DDBJ databases">
        <title>Genome sequence of Clostridium hungatei DSM 14427.</title>
        <authorList>
            <person name="Poehlein A."/>
            <person name="Daniel R."/>
        </authorList>
    </citation>
    <scope>NUCLEOTIDE SEQUENCE [LARGE SCALE GENOMIC DNA]</scope>
    <source>
        <strain evidence="11 12">DSM 14427</strain>
    </source>
</reference>
<gene>
    <name evidence="11" type="primary">xghA_1</name>
    <name evidence="11" type="ORF">CLHUN_11310</name>
</gene>
<dbReference type="PROSITE" id="PS51766">
    <property type="entry name" value="DOCKERIN"/>
    <property type="match status" value="1"/>
</dbReference>
<dbReference type="GO" id="GO:0008810">
    <property type="term" value="F:cellulase activity"/>
    <property type="evidence" value="ECO:0007669"/>
    <property type="project" value="UniProtKB-EC"/>
</dbReference>
<keyword evidence="5 11" id="KW-0378">Hydrolase</keyword>
<dbReference type="InterPro" id="IPR054579">
    <property type="entry name" value="GCE-like_dom"/>
</dbReference>
<dbReference type="Proteomes" id="UP000191554">
    <property type="component" value="Unassembled WGS sequence"/>
</dbReference>
<evidence type="ECO:0000256" key="6">
    <source>
        <dbReference type="ARBA" id="ARBA00023001"/>
    </source>
</evidence>
<dbReference type="SUPFAM" id="SSF63446">
    <property type="entry name" value="Type I dockerin domain"/>
    <property type="match status" value="1"/>
</dbReference>
<evidence type="ECO:0000256" key="8">
    <source>
        <dbReference type="ARBA" id="ARBA00023295"/>
    </source>
</evidence>
<evidence type="ECO:0000256" key="2">
    <source>
        <dbReference type="ARBA" id="ARBA00012601"/>
    </source>
</evidence>
<evidence type="ECO:0000256" key="1">
    <source>
        <dbReference type="ARBA" id="ARBA00000966"/>
    </source>
</evidence>
<keyword evidence="9" id="KW-0624">Polysaccharide degradation</keyword>
<evidence type="ECO:0000256" key="9">
    <source>
        <dbReference type="ARBA" id="ARBA00023326"/>
    </source>
</evidence>
<organism evidence="11 12">
    <name type="scientific">Ruminiclostridium hungatei</name>
    <name type="common">Clostridium hungatei</name>
    <dbReference type="NCBI Taxonomy" id="48256"/>
    <lineage>
        <taxon>Bacteria</taxon>
        <taxon>Bacillati</taxon>
        <taxon>Bacillota</taxon>
        <taxon>Clostridia</taxon>
        <taxon>Eubacteriales</taxon>
        <taxon>Oscillospiraceae</taxon>
        <taxon>Ruminiclostridium</taxon>
    </lineage>
</organism>
<name>A0A1V4SN28_RUMHU</name>
<comment type="caution">
    <text evidence="11">The sequence shown here is derived from an EMBL/GenBank/DDBJ whole genome shotgun (WGS) entry which is preliminary data.</text>
</comment>
<keyword evidence="7" id="KW-0119">Carbohydrate metabolism</keyword>
<keyword evidence="8 11" id="KW-0326">Glycosidase</keyword>